<dbReference type="EMBL" id="KV427627">
    <property type="protein sequence ID" value="KZT05954.1"/>
    <property type="molecule type" value="Genomic_DNA"/>
</dbReference>
<evidence type="ECO:0000313" key="2">
    <source>
        <dbReference type="Proteomes" id="UP000076871"/>
    </source>
</evidence>
<dbReference type="RefSeq" id="XP_040763694.1">
    <property type="nucleotide sequence ID" value="XM_040901579.1"/>
</dbReference>
<evidence type="ECO:0000313" key="1">
    <source>
        <dbReference type="EMBL" id="KZT05954.1"/>
    </source>
</evidence>
<proteinExistence type="predicted"/>
<name>A0A165DZG5_9APHY</name>
<evidence type="ECO:0008006" key="3">
    <source>
        <dbReference type="Google" id="ProtNLM"/>
    </source>
</evidence>
<dbReference type="GeneID" id="63818611"/>
<accession>A0A165DZG5</accession>
<gene>
    <name evidence="1" type="ORF">LAESUDRAFT_207336</name>
</gene>
<dbReference type="AlphaFoldDB" id="A0A165DZG5"/>
<organism evidence="1 2">
    <name type="scientific">Laetiporus sulphureus 93-53</name>
    <dbReference type="NCBI Taxonomy" id="1314785"/>
    <lineage>
        <taxon>Eukaryota</taxon>
        <taxon>Fungi</taxon>
        <taxon>Dikarya</taxon>
        <taxon>Basidiomycota</taxon>
        <taxon>Agaricomycotina</taxon>
        <taxon>Agaricomycetes</taxon>
        <taxon>Polyporales</taxon>
        <taxon>Laetiporus</taxon>
    </lineage>
</organism>
<dbReference type="Proteomes" id="UP000076871">
    <property type="component" value="Unassembled WGS sequence"/>
</dbReference>
<reference evidence="1 2" key="1">
    <citation type="journal article" date="2016" name="Mol. Biol. Evol.">
        <title>Comparative Genomics of Early-Diverging Mushroom-Forming Fungi Provides Insights into the Origins of Lignocellulose Decay Capabilities.</title>
        <authorList>
            <person name="Nagy L.G."/>
            <person name="Riley R."/>
            <person name="Tritt A."/>
            <person name="Adam C."/>
            <person name="Daum C."/>
            <person name="Floudas D."/>
            <person name="Sun H."/>
            <person name="Yadav J.S."/>
            <person name="Pangilinan J."/>
            <person name="Larsson K.H."/>
            <person name="Matsuura K."/>
            <person name="Barry K."/>
            <person name="Labutti K."/>
            <person name="Kuo R."/>
            <person name="Ohm R.A."/>
            <person name="Bhattacharya S.S."/>
            <person name="Shirouzu T."/>
            <person name="Yoshinaga Y."/>
            <person name="Martin F.M."/>
            <person name="Grigoriev I.V."/>
            <person name="Hibbett D.S."/>
        </authorList>
    </citation>
    <scope>NUCLEOTIDE SEQUENCE [LARGE SCALE GENOMIC DNA]</scope>
    <source>
        <strain evidence="1 2">93-53</strain>
    </source>
</reference>
<protein>
    <recommendedName>
        <fullName evidence="3">F-box domain-containing protein</fullName>
    </recommendedName>
</protein>
<keyword evidence="2" id="KW-1185">Reference proteome</keyword>
<dbReference type="OrthoDB" id="2951834at2759"/>
<dbReference type="InParanoid" id="A0A165DZG5"/>
<sequence length="398" mass="45250">MAADLHFLAIPVEIRLAIYDHYLTEHQRVSQTRQPSNQHLGLLHTCRQIYHEAGPLFQGYVSLRNEWQIKAFLQHADSLLKAQVYWADVANDGRVLSTGGSAQAALPLSVLYLALRRMTSLRRLRVFQCRQGLPVDLDKVAKTRLAIRFEYAMVLSESLKQLSAYELFLDQETRIYPFETVTADRINRLRLSGECHLPASLSTPALRHITLHGVTGNYFDQHNLTDCFTGAALESFSYGLAHRLGFEIRNRHVESLVGLSGGRLRKLVLLSCSRLTSTAIATCLEGLPLLEHFALSLVTVDELRTNFVLSLHPTVAIVKLQVVNAWYAIPMEAEEQALCDALESTVMKRKPPPREIWVSFRNKVMSENGREKRWKAIAEIHRFKLNIGPWEDVNMKEL</sequence>